<evidence type="ECO:0000256" key="1">
    <source>
        <dbReference type="ARBA" id="ARBA00006484"/>
    </source>
</evidence>
<dbReference type="InterPro" id="IPR002347">
    <property type="entry name" value="SDR_fam"/>
</dbReference>
<dbReference type="Gene3D" id="3.40.50.720">
    <property type="entry name" value="NAD(P)-binding Rossmann-like Domain"/>
    <property type="match status" value="1"/>
</dbReference>
<reference evidence="3 4" key="1">
    <citation type="submission" date="2020-02" db="EMBL/GenBank/DDBJ databases">
        <title>Draft Genome Sequence of Verrucosispora sp. Strain CWR15, Isolated from Gulf of Mexico Sponge.</title>
        <authorList>
            <person name="Kennedy S.J."/>
            <person name="Cella E."/>
            <person name="Azarian T."/>
            <person name="Baker B.J."/>
            <person name="Shaw L.N."/>
        </authorList>
    </citation>
    <scope>NUCLEOTIDE SEQUENCE [LARGE SCALE GENOMIC DNA]</scope>
    <source>
        <strain evidence="3 4">CWR15</strain>
    </source>
</reference>
<dbReference type="RefSeq" id="WP_164450133.1">
    <property type="nucleotide sequence ID" value="NZ_SAIY01000015.1"/>
</dbReference>
<dbReference type="PANTHER" id="PTHR48107">
    <property type="entry name" value="NADPH-DEPENDENT ALDEHYDE REDUCTASE-LIKE PROTEIN, CHLOROPLASTIC-RELATED"/>
    <property type="match status" value="1"/>
</dbReference>
<comment type="similarity">
    <text evidence="1">Belongs to the short-chain dehydrogenases/reductases (SDR) family.</text>
</comment>
<dbReference type="AlphaFoldDB" id="A0A6M1LD81"/>
<comment type="caution">
    <text evidence="3">The sequence shown here is derived from an EMBL/GenBank/DDBJ whole genome shotgun (WGS) entry which is preliminary data.</text>
</comment>
<dbReference type="PRINTS" id="PR00081">
    <property type="entry name" value="GDHRDH"/>
</dbReference>
<dbReference type="Pfam" id="PF13561">
    <property type="entry name" value="adh_short_C2"/>
    <property type="match status" value="1"/>
</dbReference>
<dbReference type="EMBL" id="SAIY01000015">
    <property type="protein sequence ID" value="NGM16275.1"/>
    <property type="molecule type" value="Genomic_DNA"/>
</dbReference>
<proteinExistence type="inferred from homology"/>
<evidence type="ECO:0000313" key="3">
    <source>
        <dbReference type="EMBL" id="NGM16275.1"/>
    </source>
</evidence>
<protein>
    <submittedName>
        <fullName evidence="3">SDR family oxidoreductase</fullName>
    </submittedName>
</protein>
<gene>
    <name evidence="3" type="ORF">ENC19_28465</name>
</gene>
<dbReference type="CDD" id="cd05233">
    <property type="entry name" value="SDR_c"/>
    <property type="match status" value="1"/>
</dbReference>
<dbReference type="GO" id="GO:0016614">
    <property type="term" value="F:oxidoreductase activity, acting on CH-OH group of donors"/>
    <property type="evidence" value="ECO:0007669"/>
    <property type="project" value="UniProtKB-ARBA"/>
</dbReference>
<keyword evidence="4" id="KW-1185">Reference proteome</keyword>
<evidence type="ECO:0000256" key="2">
    <source>
        <dbReference type="ARBA" id="ARBA00023002"/>
    </source>
</evidence>
<dbReference type="Proteomes" id="UP000478148">
    <property type="component" value="Unassembled WGS sequence"/>
</dbReference>
<evidence type="ECO:0000313" key="4">
    <source>
        <dbReference type="Proteomes" id="UP000478148"/>
    </source>
</evidence>
<accession>A0A6M1LD81</accession>
<dbReference type="SUPFAM" id="SSF51735">
    <property type="entry name" value="NAD(P)-binding Rossmann-fold domains"/>
    <property type="match status" value="1"/>
</dbReference>
<name>A0A6M1LD81_9ACTN</name>
<sequence length="253" mass="25531">METGLSNRVALVTGASGAIGRAIALHLAAEGAAVAVSWHTNHDGALDVVDAVTRAGGRACAVHLDHGSPTSMPRVVEDIAGRLGPVTVLVANAVRWPSFDADEIGGLITSLSANTVGSVALIDAALPAMRTAGWGRIVVVSTDIVAQPMAGPLAYATAKGALETAARVLAVREARHGILTNTVRPGFTLTDKALTAPFLGPDAVAAESAKTPTGRICTPEDVATAVTYLASAANGHVNGQTLSLAGGRELVRG</sequence>
<organism evidence="3 4">
    <name type="scientific">Verrucosispora sioxanthis</name>
    <dbReference type="NCBI Taxonomy" id="2499994"/>
    <lineage>
        <taxon>Bacteria</taxon>
        <taxon>Bacillati</taxon>
        <taxon>Actinomycetota</taxon>
        <taxon>Actinomycetes</taxon>
        <taxon>Micromonosporales</taxon>
        <taxon>Micromonosporaceae</taxon>
        <taxon>Micromonospora</taxon>
    </lineage>
</organism>
<keyword evidence="2" id="KW-0560">Oxidoreductase</keyword>
<dbReference type="InterPro" id="IPR036291">
    <property type="entry name" value="NAD(P)-bd_dom_sf"/>
</dbReference>